<dbReference type="InterPro" id="IPR002477">
    <property type="entry name" value="Peptidoglycan-bd-like"/>
</dbReference>
<dbReference type="Gene3D" id="2.40.440.10">
    <property type="entry name" value="L,D-transpeptidase catalytic domain-like"/>
    <property type="match status" value="1"/>
</dbReference>
<evidence type="ECO:0000256" key="6">
    <source>
        <dbReference type="ARBA" id="ARBA00023316"/>
    </source>
</evidence>
<dbReference type="Proteomes" id="UP001363460">
    <property type="component" value="Chromosome"/>
</dbReference>
<accession>A0ABZ2I7H2</accession>
<dbReference type="CDD" id="cd16913">
    <property type="entry name" value="YkuD_like"/>
    <property type="match status" value="1"/>
</dbReference>
<name>A0ABZ2I7H2_9CAUL</name>
<dbReference type="Pfam" id="PF20142">
    <property type="entry name" value="Scaffold"/>
    <property type="match status" value="1"/>
</dbReference>
<dbReference type="Gene3D" id="1.10.101.10">
    <property type="entry name" value="PGBD-like superfamily/PGBD"/>
    <property type="match status" value="1"/>
</dbReference>
<keyword evidence="5 7" id="KW-0573">Peptidoglycan synthesis</keyword>
<dbReference type="InterPro" id="IPR005490">
    <property type="entry name" value="LD_TPept_cat_dom"/>
</dbReference>
<dbReference type="EMBL" id="CP146369">
    <property type="protein sequence ID" value="WWT53579.1"/>
    <property type="molecule type" value="Genomic_DNA"/>
</dbReference>
<dbReference type="Pfam" id="PF03734">
    <property type="entry name" value="YkuD"/>
    <property type="match status" value="1"/>
</dbReference>
<reference evidence="9 10" key="1">
    <citation type="submission" date="2024-02" db="EMBL/GenBank/DDBJ databases">
        <title>Distribution and functional of Brevundimonas-related endobacteria within Verticillium dahliae.</title>
        <authorList>
            <person name="Zeng H."/>
        </authorList>
    </citation>
    <scope>NUCLEOTIDE SEQUENCE [LARGE SCALE GENOMIC DNA]</scope>
    <source>
        <strain evidence="9 10">TRM 44200</strain>
    </source>
</reference>
<comment type="similarity">
    <text evidence="2">Belongs to the YkuD family.</text>
</comment>
<protein>
    <submittedName>
        <fullName evidence="9">L,D-transpeptidase family protein</fullName>
    </submittedName>
</protein>
<sequence length="482" mass="53035">MAVVGGCLLLALSSPEASPPRPSTSSEPLQLYERTWIRDGRLTSEAETVLKLMAAAERHGLRSELYLTPALESRLSEMAARPNQRAALKAEEALAEAFFRFASDVRSPDAMVQVVDPAASLKPLTPSETLSAVRREGPEHVVRLAPEYERLADTLEQWRGRWRNLPRLQLREGPDVRPGATDKRMPALRTRLGLAPGGASAMLDPVLASRLEDFQRWHGLDQTGILNGPTVRALNRDPEEYERLILTNMARLRALPITEPRRRVQVNIASAVLTAKENGETVLTMRVVVGRKDTPTPMLAGAVRYLVLSPYWNLPQDLVQSRVAPVALIRGDAALKAGGFEALSDWSPKARRLRADEVDWKAVAAGERRVRVRQLPGDRNMMGAVKFMLPNDLGIYLHDTPSRGLFSAPQRAFSAGCVRLEDAQAFGRWIAGRNLADLADGSAEQRVDLVEPVPVYLLYLTAAPRPGGGLILGPDPYGWDGL</sequence>
<dbReference type="SUPFAM" id="SSF141523">
    <property type="entry name" value="L,D-transpeptidase catalytic domain-like"/>
    <property type="match status" value="1"/>
</dbReference>
<organism evidence="9 10">
    <name type="scientific">Brevundimonas olei</name>
    <dbReference type="NCBI Taxonomy" id="657642"/>
    <lineage>
        <taxon>Bacteria</taxon>
        <taxon>Pseudomonadati</taxon>
        <taxon>Pseudomonadota</taxon>
        <taxon>Alphaproteobacteria</taxon>
        <taxon>Caulobacterales</taxon>
        <taxon>Caulobacteraceae</taxon>
        <taxon>Brevundimonas</taxon>
    </lineage>
</organism>
<dbReference type="RefSeq" id="WP_338575436.1">
    <property type="nucleotide sequence ID" value="NZ_CP146369.1"/>
</dbReference>
<dbReference type="InterPro" id="IPR052905">
    <property type="entry name" value="LD-transpeptidase_YkuD-like"/>
</dbReference>
<keyword evidence="3" id="KW-0808">Transferase</keyword>
<evidence type="ECO:0000256" key="5">
    <source>
        <dbReference type="ARBA" id="ARBA00022984"/>
    </source>
</evidence>
<evidence type="ECO:0000256" key="2">
    <source>
        <dbReference type="ARBA" id="ARBA00005992"/>
    </source>
</evidence>
<keyword evidence="10" id="KW-1185">Reference proteome</keyword>
<feature type="active site" description="Proton donor/acceptor" evidence="7">
    <location>
        <position position="398"/>
    </location>
</feature>
<dbReference type="InterPro" id="IPR036365">
    <property type="entry name" value="PGBD-like_sf"/>
</dbReference>
<dbReference type="PANTHER" id="PTHR41533">
    <property type="entry name" value="L,D-TRANSPEPTIDASE HI_1667-RELATED"/>
    <property type="match status" value="1"/>
</dbReference>
<evidence type="ECO:0000256" key="4">
    <source>
        <dbReference type="ARBA" id="ARBA00022960"/>
    </source>
</evidence>
<feature type="domain" description="L,D-TPase catalytic" evidence="8">
    <location>
        <begin position="262"/>
        <end position="438"/>
    </location>
</feature>
<dbReference type="InterPro" id="IPR036366">
    <property type="entry name" value="PGBDSf"/>
</dbReference>
<feature type="active site" description="Nucleophile" evidence="7">
    <location>
        <position position="417"/>
    </location>
</feature>
<evidence type="ECO:0000313" key="10">
    <source>
        <dbReference type="Proteomes" id="UP001363460"/>
    </source>
</evidence>
<dbReference type="Pfam" id="PF01471">
    <property type="entry name" value="PG_binding_1"/>
    <property type="match status" value="1"/>
</dbReference>
<evidence type="ECO:0000259" key="8">
    <source>
        <dbReference type="PROSITE" id="PS52029"/>
    </source>
</evidence>
<evidence type="ECO:0000256" key="1">
    <source>
        <dbReference type="ARBA" id="ARBA00004752"/>
    </source>
</evidence>
<evidence type="ECO:0000256" key="7">
    <source>
        <dbReference type="PROSITE-ProRule" id="PRU01373"/>
    </source>
</evidence>
<evidence type="ECO:0000313" key="9">
    <source>
        <dbReference type="EMBL" id="WWT53579.1"/>
    </source>
</evidence>
<proteinExistence type="inferred from homology"/>
<dbReference type="PROSITE" id="PS52029">
    <property type="entry name" value="LD_TPASE"/>
    <property type="match status" value="1"/>
</dbReference>
<dbReference type="InterPro" id="IPR045380">
    <property type="entry name" value="LD_TPept_scaffold_dom"/>
</dbReference>
<dbReference type="PANTHER" id="PTHR41533:SF2">
    <property type="entry name" value="BLR7131 PROTEIN"/>
    <property type="match status" value="1"/>
</dbReference>
<dbReference type="SUPFAM" id="SSF47090">
    <property type="entry name" value="PGBD-like"/>
    <property type="match status" value="1"/>
</dbReference>
<comment type="pathway">
    <text evidence="1 7">Cell wall biogenesis; peptidoglycan biosynthesis.</text>
</comment>
<keyword evidence="6 7" id="KW-0961">Cell wall biogenesis/degradation</keyword>
<gene>
    <name evidence="9" type="ORF">V8J38_09910</name>
</gene>
<evidence type="ECO:0000256" key="3">
    <source>
        <dbReference type="ARBA" id="ARBA00022679"/>
    </source>
</evidence>
<dbReference type="InterPro" id="IPR038063">
    <property type="entry name" value="Transpep_catalytic_dom"/>
</dbReference>
<keyword evidence="4 7" id="KW-0133">Cell shape</keyword>